<evidence type="ECO:0000313" key="3">
    <source>
        <dbReference type="Proteomes" id="UP001254608"/>
    </source>
</evidence>
<name>A0ABU2WJR3_9GAMM</name>
<feature type="chain" id="PRO_5046196139" evidence="1">
    <location>
        <begin position="23"/>
        <end position="287"/>
    </location>
</feature>
<evidence type="ECO:0000256" key="1">
    <source>
        <dbReference type="SAM" id="SignalP"/>
    </source>
</evidence>
<organism evidence="2 3">
    <name type="scientific">Banduia mediterranea</name>
    <dbReference type="NCBI Taxonomy" id="3075609"/>
    <lineage>
        <taxon>Bacteria</taxon>
        <taxon>Pseudomonadati</taxon>
        <taxon>Pseudomonadota</taxon>
        <taxon>Gammaproteobacteria</taxon>
        <taxon>Nevskiales</taxon>
        <taxon>Algiphilaceae</taxon>
        <taxon>Banduia</taxon>
    </lineage>
</organism>
<feature type="signal peptide" evidence="1">
    <location>
        <begin position="1"/>
        <end position="22"/>
    </location>
</feature>
<dbReference type="Pfam" id="PF06629">
    <property type="entry name" value="MipA"/>
    <property type="match status" value="1"/>
</dbReference>
<evidence type="ECO:0000313" key="2">
    <source>
        <dbReference type="EMBL" id="MDT0497484.1"/>
    </source>
</evidence>
<dbReference type="RefSeq" id="WP_311364875.1">
    <property type="nucleotide sequence ID" value="NZ_JAVRIC010000010.1"/>
</dbReference>
<reference evidence="2 3" key="1">
    <citation type="submission" date="2023-09" db="EMBL/GenBank/DDBJ databases">
        <authorList>
            <person name="Rey-Velasco X."/>
        </authorList>
    </citation>
    <scope>NUCLEOTIDE SEQUENCE [LARGE SCALE GENOMIC DNA]</scope>
    <source>
        <strain evidence="2 3">W345</strain>
    </source>
</reference>
<dbReference type="EMBL" id="JAVRIC010000010">
    <property type="protein sequence ID" value="MDT0497484.1"/>
    <property type="molecule type" value="Genomic_DNA"/>
</dbReference>
<gene>
    <name evidence="2" type="ORF">RM530_08930</name>
</gene>
<dbReference type="InterPro" id="IPR010583">
    <property type="entry name" value="MipA"/>
</dbReference>
<keyword evidence="1" id="KW-0732">Signal</keyword>
<protein>
    <submittedName>
        <fullName evidence="2">MipA/OmpV family protein</fullName>
    </submittedName>
</protein>
<dbReference type="Proteomes" id="UP001254608">
    <property type="component" value="Unassembled WGS sequence"/>
</dbReference>
<accession>A0ABU2WJR3</accession>
<keyword evidence="3" id="KW-1185">Reference proteome</keyword>
<comment type="caution">
    <text evidence="2">The sequence shown here is derived from an EMBL/GenBank/DDBJ whole genome shotgun (WGS) entry which is preliminary data.</text>
</comment>
<proteinExistence type="predicted"/>
<sequence>MSFNRTAACLIVALLSTAPAHAQSSGIPDIQADDPQRPKWEAGVAGVALTTPDYPASDHYQRLALPAPYFVYHGRVFRSDEQGSRLRRALTPNIELSMSGGGALSTDSSDTEAREGMPDLDYLLELGPNLKMSFEAPGAESQFVIKLPIRGVISVDSSGADWRGALFAPEFAYQERRLMNTPLSLRVSLGLEYSSTLLQRYFYEVEPRYETADRPAYQADSGLLDASLGARLSLPLSPNVRGFVALRYYRYGGAANEDSPLFRDDDGYTAVIGFSWTLLRSRERAAD</sequence>